<dbReference type="EMBL" id="DS566036">
    <property type="status" value="NOT_ANNOTATED_CDS"/>
    <property type="molecule type" value="Genomic_DNA"/>
</dbReference>
<evidence type="ECO:0000256" key="2">
    <source>
        <dbReference type="SAM" id="MobiDB-lite"/>
    </source>
</evidence>
<organism evidence="3 4">
    <name type="scientific">Phytophthora ramorum</name>
    <name type="common">Sudden oak death agent</name>
    <dbReference type="NCBI Taxonomy" id="164328"/>
    <lineage>
        <taxon>Eukaryota</taxon>
        <taxon>Sar</taxon>
        <taxon>Stramenopiles</taxon>
        <taxon>Oomycota</taxon>
        <taxon>Peronosporomycetes</taxon>
        <taxon>Peronosporales</taxon>
        <taxon>Peronosporaceae</taxon>
        <taxon>Phytophthora</taxon>
    </lineage>
</organism>
<reference evidence="3" key="2">
    <citation type="submission" date="2015-06" db="UniProtKB">
        <authorList>
            <consortium name="EnsemblProtists"/>
        </authorList>
    </citation>
    <scope>IDENTIFICATION</scope>
    <source>
        <strain evidence="3">Pr102</strain>
    </source>
</reference>
<sequence length="286" mass="32268">MKRECVSCCELRQELVELRESSVVRAREDHDQCVAIFQQMQELVKMNASLARGSNRSGGRGEDEITYTRSSAASGSVKETVARVNGGEDVGTQIRRLQAIVVQQAQELEAVRRRKRDATADGRVQYAVTTPLGNQLEKFQDSDEENASTDSGNEDALSDFASGRHADQLRKLPLTSLHAQLKGKDLQLKHLQQVNAKLETRFGQLVDRKRSMAQSFQQTARTQQAQLKKYLAYIRQQTLERKALERQARQLNQYVAVLEKKVVDYSFRSSSRHGPEVSGAKLHHDT</sequence>
<dbReference type="AlphaFoldDB" id="H3GR66"/>
<proteinExistence type="predicted"/>
<keyword evidence="1" id="KW-0175">Coiled coil</keyword>
<feature type="coiled-coil region" evidence="1">
    <location>
        <begin position="227"/>
        <end position="261"/>
    </location>
</feature>
<evidence type="ECO:0000313" key="3">
    <source>
        <dbReference type="EnsemblProtists" id="Phyra79347"/>
    </source>
</evidence>
<dbReference type="OMA" id="YSRTDGH"/>
<feature type="compositionally biased region" description="Acidic residues" evidence="2">
    <location>
        <begin position="142"/>
        <end position="157"/>
    </location>
</feature>
<evidence type="ECO:0000313" key="4">
    <source>
        <dbReference type="Proteomes" id="UP000005238"/>
    </source>
</evidence>
<protein>
    <submittedName>
        <fullName evidence="3">Uncharacterized protein</fullName>
    </submittedName>
</protein>
<feature type="coiled-coil region" evidence="1">
    <location>
        <begin position="94"/>
        <end position="121"/>
    </location>
</feature>
<dbReference type="EnsemblProtists" id="Phyra79347">
    <property type="protein sequence ID" value="Phyra79347"/>
    <property type="gene ID" value="Phyra79347"/>
</dbReference>
<evidence type="ECO:0000256" key="1">
    <source>
        <dbReference type="SAM" id="Coils"/>
    </source>
</evidence>
<dbReference type="eggNOG" id="ENOG502SS6D">
    <property type="taxonomic scope" value="Eukaryota"/>
</dbReference>
<dbReference type="VEuPathDB" id="FungiDB:KRP22_2668"/>
<reference evidence="4" key="1">
    <citation type="journal article" date="2006" name="Science">
        <title>Phytophthora genome sequences uncover evolutionary origins and mechanisms of pathogenesis.</title>
        <authorList>
            <person name="Tyler B.M."/>
            <person name="Tripathy S."/>
            <person name="Zhang X."/>
            <person name="Dehal P."/>
            <person name="Jiang R.H."/>
            <person name="Aerts A."/>
            <person name="Arredondo F.D."/>
            <person name="Baxter L."/>
            <person name="Bensasson D."/>
            <person name="Beynon J.L."/>
            <person name="Chapman J."/>
            <person name="Damasceno C.M."/>
            <person name="Dorrance A.E."/>
            <person name="Dou D."/>
            <person name="Dickerman A.W."/>
            <person name="Dubchak I.L."/>
            <person name="Garbelotto M."/>
            <person name="Gijzen M."/>
            <person name="Gordon S.G."/>
            <person name="Govers F."/>
            <person name="Grunwald N.J."/>
            <person name="Huang W."/>
            <person name="Ivors K.L."/>
            <person name="Jones R.W."/>
            <person name="Kamoun S."/>
            <person name="Krampis K."/>
            <person name="Lamour K.H."/>
            <person name="Lee M.K."/>
            <person name="McDonald W.H."/>
            <person name="Medina M."/>
            <person name="Meijer H.J."/>
            <person name="Nordberg E.K."/>
            <person name="Maclean D.J."/>
            <person name="Ospina-Giraldo M.D."/>
            <person name="Morris P.F."/>
            <person name="Phuntumart V."/>
            <person name="Putnam N.H."/>
            <person name="Rash S."/>
            <person name="Rose J.K."/>
            <person name="Sakihama Y."/>
            <person name="Salamov A.A."/>
            <person name="Savidor A."/>
            <person name="Scheuring C.F."/>
            <person name="Smith B.M."/>
            <person name="Sobral B.W."/>
            <person name="Terry A."/>
            <person name="Torto-Alalibo T.A."/>
            <person name="Win J."/>
            <person name="Xu Z."/>
            <person name="Zhang H."/>
            <person name="Grigoriev I.V."/>
            <person name="Rokhsar D.S."/>
            <person name="Boore J.L."/>
        </authorList>
    </citation>
    <scope>NUCLEOTIDE SEQUENCE [LARGE SCALE GENOMIC DNA]</scope>
    <source>
        <strain evidence="4">Pr102</strain>
    </source>
</reference>
<keyword evidence="4" id="KW-1185">Reference proteome</keyword>
<accession>H3GR66</accession>
<dbReference type="HOGENOM" id="CLU_974777_0_0_1"/>
<dbReference type="VEuPathDB" id="FungiDB:KRP23_4075"/>
<dbReference type="InParanoid" id="H3GR66"/>
<dbReference type="Proteomes" id="UP000005238">
    <property type="component" value="Unassembled WGS sequence"/>
</dbReference>
<feature type="region of interest" description="Disordered" evidence="2">
    <location>
        <begin position="131"/>
        <end position="159"/>
    </location>
</feature>
<name>H3GR66_PHYRM</name>